<name>A0A6S7HTH3_PARCT</name>
<comment type="caution">
    <text evidence="1">The sequence shown here is derived from an EMBL/GenBank/DDBJ whole genome shotgun (WGS) entry which is preliminary data.</text>
</comment>
<dbReference type="Proteomes" id="UP001152795">
    <property type="component" value="Unassembled WGS sequence"/>
</dbReference>
<sequence length="549" mass="62789">MVGITRKINASKFKAGIITTRCFARYDRSAYRNDVKNSSWDNVYEQSDVNDAWYEMYNILLKAINRHAPLIQKKVRGRDCPWLTNNLRKAMLERNSLLKVARRSKSASDWAAYKRKRNQVNNLLRREKNSFNRKLLYDNRNNPRKFWKTIKQVYPNKPTTVNSSRAFNLNDDGMTTCKSKISNAFGLFFSSIAQKLKESLNTLGNSIRQKTDQEIPPCNRIPDQVFRFEEICPSQVLKALNKLKSTKATGLDDVPPSMIKDASQYIAAPLAYIINLSLSSGIYPAQWKNAKIIPVYKSGSVSELDNYRPISILPAISKIAERLVHDQLAKFLEDSSLLSPTQFDFRSKYSTGLAVTYFTDSIRKEMDRGKLRGAVFIDFRKAFDTVDHAVLIKKMEMLGVRGVQLKWFSDYLSNRQQVVIYDNYRSNNYPVSYGVPQGSILGPLLFLIYIDDLSKVLKHSNVIMYADDTVLYFSHEDIKNIEAVLSDDMDAVAQWLQRNQLVINLKKDKSESMVFGTAKRLAKDGNSSMCIQIGSDVIRSTTSYVYLGV</sequence>
<dbReference type="PROSITE" id="PS50878">
    <property type="entry name" value="RT_POL"/>
    <property type="match status" value="1"/>
</dbReference>
<evidence type="ECO:0000313" key="2">
    <source>
        <dbReference type="Proteomes" id="UP001152795"/>
    </source>
</evidence>
<reference evidence="1" key="1">
    <citation type="submission" date="2020-04" db="EMBL/GenBank/DDBJ databases">
        <authorList>
            <person name="Alioto T."/>
            <person name="Alioto T."/>
            <person name="Gomez Garrido J."/>
        </authorList>
    </citation>
    <scope>NUCLEOTIDE SEQUENCE</scope>
    <source>
        <strain evidence="1">A484AB</strain>
    </source>
</reference>
<protein>
    <submittedName>
        <fullName evidence="1">Uncharacterized protein</fullName>
    </submittedName>
</protein>
<dbReference type="CDD" id="cd01650">
    <property type="entry name" value="RT_nLTR_like"/>
    <property type="match status" value="1"/>
</dbReference>
<dbReference type="PANTHER" id="PTHR47510:SF3">
    <property type="entry name" value="ENDO_EXONUCLEASE_PHOSPHATASE DOMAIN-CONTAINING PROTEIN"/>
    <property type="match status" value="1"/>
</dbReference>
<dbReference type="OrthoDB" id="445826at2759"/>
<proteinExistence type="predicted"/>
<dbReference type="SUPFAM" id="SSF56672">
    <property type="entry name" value="DNA/RNA polymerases"/>
    <property type="match status" value="1"/>
</dbReference>
<gene>
    <name evidence="1" type="ORF">PACLA_8A072342</name>
</gene>
<dbReference type="InterPro" id="IPR043502">
    <property type="entry name" value="DNA/RNA_pol_sf"/>
</dbReference>
<dbReference type="EMBL" id="CACRXK020006243">
    <property type="protein sequence ID" value="CAB4008834.1"/>
    <property type="molecule type" value="Genomic_DNA"/>
</dbReference>
<dbReference type="PANTHER" id="PTHR47510">
    <property type="entry name" value="REVERSE TRANSCRIPTASE DOMAIN-CONTAINING PROTEIN"/>
    <property type="match status" value="1"/>
</dbReference>
<feature type="non-terminal residue" evidence="1">
    <location>
        <position position="549"/>
    </location>
</feature>
<dbReference type="AlphaFoldDB" id="A0A6S7HTH3"/>
<dbReference type="InterPro" id="IPR000477">
    <property type="entry name" value="RT_dom"/>
</dbReference>
<dbReference type="Pfam" id="PF00078">
    <property type="entry name" value="RVT_1"/>
    <property type="match status" value="1"/>
</dbReference>
<evidence type="ECO:0000313" key="1">
    <source>
        <dbReference type="EMBL" id="CAB4008834.1"/>
    </source>
</evidence>
<accession>A0A6S7HTH3</accession>
<organism evidence="1 2">
    <name type="scientific">Paramuricea clavata</name>
    <name type="common">Red gorgonian</name>
    <name type="synonym">Violescent sea-whip</name>
    <dbReference type="NCBI Taxonomy" id="317549"/>
    <lineage>
        <taxon>Eukaryota</taxon>
        <taxon>Metazoa</taxon>
        <taxon>Cnidaria</taxon>
        <taxon>Anthozoa</taxon>
        <taxon>Octocorallia</taxon>
        <taxon>Malacalcyonacea</taxon>
        <taxon>Plexauridae</taxon>
        <taxon>Paramuricea</taxon>
    </lineage>
</organism>
<keyword evidence="2" id="KW-1185">Reference proteome</keyword>